<evidence type="ECO:0000256" key="5">
    <source>
        <dbReference type="ARBA" id="ARBA00038749"/>
    </source>
</evidence>
<feature type="region of interest" description="Disordered" evidence="8">
    <location>
        <begin position="372"/>
        <end position="399"/>
    </location>
</feature>
<evidence type="ECO:0000256" key="8">
    <source>
        <dbReference type="SAM" id="MobiDB-lite"/>
    </source>
</evidence>
<keyword evidence="2" id="KW-0677">Repeat</keyword>
<dbReference type="Gene3D" id="2.130.10.10">
    <property type="entry name" value="YVTN repeat-like/Quinoprotein amine dehydrogenase"/>
    <property type="match status" value="3"/>
</dbReference>
<dbReference type="InterPro" id="IPR019775">
    <property type="entry name" value="WD40_repeat_CS"/>
</dbReference>
<dbReference type="Pfam" id="PF00400">
    <property type="entry name" value="WD40"/>
    <property type="match status" value="3"/>
</dbReference>
<evidence type="ECO:0000256" key="3">
    <source>
        <dbReference type="ARBA" id="ARBA00037338"/>
    </source>
</evidence>
<name>A0A9W4KER0_9EURO</name>
<gene>
    <name evidence="9" type="ORF">PEGY_LOCUS7716</name>
</gene>
<dbReference type="InterPro" id="IPR015943">
    <property type="entry name" value="WD40/YVTN_repeat-like_dom_sf"/>
</dbReference>
<dbReference type="InterPro" id="IPR001680">
    <property type="entry name" value="WD40_rpt"/>
</dbReference>
<accession>A0A9W4KER0</accession>
<dbReference type="EMBL" id="CAJVRC010000882">
    <property type="protein sequence ID" value="CAG8904077.1"/>
    <property type="molecule type" value="Genomic_DNA"/>
</dbReference>
<keyword evidence="1 7" id="KW-0853">WD repeat</keyword>
<organism evidence="9 10">
    <name type="scientific">Penicillium egyptiacum</name>
    <dbReference type="NCBI Taxonomy" id="1303716"/>
    <lineage>
        <taxon>Eukaryota</taxon>
        <taxon>Fungi</taxon>
        <taxon>Dikarya</taxon>
        <taxon>Ascomycota</taxon>
        <taxon>Pezizomycotina</taxon>
        <taxon>Eurotiomycetes</taxon>
        <taxon>Eurotiomycetidae</taxon>
        <taxon>Eurotiales</taxon>
        <taxon>Aspergillaceae</taxon>
        <taxon>Penicillium</taxon>
    </lineage>
</organism>
<dbReference type="InterPro" id="IPR036322">
    <property type="entry name" value="WD40_repeat_dom_sf"/>
</dbReference>
<dbReference type="Proteomes" id="UP001154252">
    <property type="component" value="Unassembled WGS sequence"/>
</dbReference>
<evidence type="ECO:0000256" key="1">
    <source>
        <dbReference type="ARBA" id="ARBA00022574"/>
    </source>
</evidence>
<evidence type="ECO:0000313" key="10">
    <source>
        <dbReference type="Proteomes" id="UP001154252"/>
    </source>
</evidence>
<comment type="subunit">
    <text evidence="5">Component of the ASTRA chromatin remodeling machinery complex.</text>
</comment>
<feature type="repeat" description="WD" evidence="7">
    <location>
        <begin position="425"/>
        <end position="440"/>
    </location>
</feature>
<protein>
    <recommendedName>
        <fullName evidence="6">ASTRA-associated protein 1</fullName>
    </recommendedName>
</protein>
<dbReference type="PROSITE" id="PS50082">
    <property type="entry name" value="WD_REPEATS_2"/>
    <property type="match status" value="2"/>
</dbReference>
<feature type="repeat" description="WD" evidence="7">
    <location>
        <begin position="18"/>
        <end position="59"/>
    </location>
</feature>
<dbReference type="PROSITE" id="PS00678">
    <property type="entry name" value="WD_REPEATS_1"/>
    <property type="match status" value="2"/>
</dbReference>
<dbReference type="PROSITE" id="PS50294">
    <property type="entry name" value="WD_REPEATS_REGION"/>
    <property type="match status" value="2"/>
</dbReference>
<feature type="compositionally biased region" description="Polar residues" evidence="8">
    <location>
        <begin position="372"/>
        <end position="381"/>
    </location>
</feature>
<dbReference type="SUPFAM" id="SSF50978">
    <property type="entry name" value="WD40 repeat-like"/>
    <property type="match status" value="1"/>
</dbReference>
<proteinExistence type="inferred from homology"/>
<evidence type="ECO:0000256" key="2">
    <source>
        <dbReference type="ARBA" id="ARBA00022737"/>
    </source>
</evidence>
<dbReference type="OrthoDB" id="7668193at2759"/>
<comment type="similarity">
    <text evidence="4">Belongs to the WD repeat ASA1 family.</text>
</comment>
<dbReference type="PANTHER" id="PTHR19854:SF1">
    <property type="entry name" value="GUANINE NUCLEOTIDE-BINDING PROTEIN SUBUNIT BETA-LIKE PROTEIN 1"/>
    <property type="match status" value="1"/>
</dbReference>
<keyword evidence="10" id="KW-1185">Reference proteome</keyword>
<dbReference type="SMART" id="SM00320">
    <property type="entry name" value="WD40"/>
    <property type="match status" value="6"/>
</dbReference>
<evidence type="ECO:0000256" key="7">
    <source>
        <dbReference type="PROSITE-ProRule" id="PRU00221"/>
    </source>
</evidence>
<evidence type="ECO:0000256" key="4">
    <source>
        <dbReference type="ARBA" id="ARBA00037931"/>
    </source>
</evidence>
<dbReference type="AlphaFoldDB" id="A0A9W4KER0"/>
<comment type="function">
    <text evidence="3">Component of the ASTRA complex involved in chromatin remodeling.</text>
</comment>
<evidence type="ECO:0000256" key="6">
    <source>
        <dbReference type="ARBA" id="ARBA00040563"/>
    </source>
</evidence>
<comment type="caution">
    <text evidence="9">The sequence shown here is derived from an EMBL/GenBank/DDBJ whole genome shotgun (WGS) entry which is preliminary data.</text>
</comment>
<reference evidence="9" key="1">
    <citation type="submission" date="2021-07" db="EMBL/GenBank/DDBJ databases">
        <authorList>
            <person name="Branca A.L. A."/>
        </authorList>
    </citation>
    <scope>NUCLEOTIDE SEQUENCE</scope>
</reference>
<evidence type="ECO:0000313" key="9">
    <source>
        <dbReference type="EMBL" id="CAG8904077.1"/>
    </source>
</evidence>
<sequence>MDTKSVQVQAPATPIYILRGHASPIHALYIYSQNLRLVSGDANGWIIVWDLVTKRPVTAWKAHEGAVLEARGFDVGSGATEIYTHGRDHKLCVWKLRPEDESFLDKTLPVDATESAQPESKTQPWLLHSLPVNALNFCAFSMAFVNSDGLPGFPSQSGKPENTLFAVPNALDSGGVDVFHLPSERRISTIPSEQSLKTGMLMAVNLFASPSGDLYVASAYEDGHVMVFVHRGALKSVSFEREYINNNPLKWDKLYAGRPHSQPVLSLDVAPSHGYFISSSADALIVKHPIPSTGSAGYIPTAGYKEESPLKIVNTKHSGQQSLQIRSDEKVFATAGWDSRIRVYSGKTMKEVAVLKWHKDGCYSVAFGDTETTPSLASRSPESAIKETPDAEQGAAGQTTVDGHNYSLATVQRQRSRKVQQTHWLAAGSKDGKISLWDIY</sequence>
<dbReference type="PANTHER" id="PTHR19854">
    <property type="entry name" value="TRANSDUCIN BETA-LIKE 3"/>
    <property type="match status" value="1"/>
</dbReference>